<protein>
    <recommendedName>
        <fullName evidence="10">B box-type domain-containing protein</fullName>
    </recommendedName>
</protein>
<sequence length="264" mass="29704">MKIQCDVCHKEEASLFCSADEASLCHACDQTIHHANKLATKHKRFSLQYPTSKHTPLCDICQERRAYIFCREDRAILCTECDLPIHRANENTQKHNRFLLTGVKVGALSSNPTLLCSNSTATEIELRNSCSKPNMSSDTGSVSTSSISEYLTETIPGYCMEDLLDASFSPNGFFYKDYECHLKFQQQDLFQENMCSFPVASCSPQSQVRSSQLSTSNVPQSLQFQQAALRVKEVPKSKGAEEYYNGYTVPSVTPPLIKRSRRSR</sequence>
<dbReference type="InterPro" id="IPR051979">
    <property type="entry name" value="B-box_zinc_finger"/>
</dbReference>
<name>A0AAV1Y6V8_LUPLU</name>
<dbReference type="PROSITE" id="PS50119">
    <property type="entry name" value="ZF_BBOX"/>
    <property type="match status" value="2"/>
</dbReference>
<evidence type="ECO:0000256" key="3">
    <source>
        <dbReference type="ARBA" id="ARBA00022737"/>
    </source>
</evidence>
<gene>
    <name evidence="11" type="ORF">LLUT_LOCUS30319</name>
</gene>
<comment type="caution">
    <text evidence="11">The sequence shown here is derived from an EMBL/GenBank/DDBJ whole genome shotgun (WGS) entry which is preliminary data.</text>
</comment>
<evidence type="ECO:0000256" key="8">
    <source>
        <dbReference type="ARBA" id="ARBA00023242"/>
    </source>
</evidence>
<reference evidence="11 12" key="1">
    <citation type="submission" date="2024-03" db="EMBL/GenBank/DDBJ databases">
        <authorList>
            <person name="Martinez-Hernandez J."/>
        </authorList>
    </citation>
    <scope>NUCLEOTIDE SEQUENCE [LARGE SCALE GENOMIC DNA]</scope>
</reference>
<keyword evidence="2" id="KW-0479">Metal-binding</keyword>
<keyword evidence="8" id="KW-0539">Nucleus</keyword>
<keyword evidence="5" id="KW-0862">Zinc</keyword>
<organism evidence="11 12">
    <name type="scientific">Lupinus luteus</name>
    <name type="common">European yellow lupine</name>
    <dbReference type="NCBI Taxonomy" id="3873"/>
    <lineage>
        <taxon>Eukaryota</taxon>
        <taxon>Viridiplantae</taxon>
        <taxon>Streptophyta</taxon>
        <taxon>Embryophyta</taxon>
        <taxon>Tracheophyta</taxon>
        <taxon>Spermatophyta</taxon>
        <taxon>Magnoliopsida</taxon>
        <taxon>eudicotyledons</taxon>
        <taxon>Gunneridae</taxon>
        <taxon>Pentapetalae</taxon>
        <taxon>rosids</taxon>
        <taxon>fabids</taxon>
        <taxon>Fabales</taxon>
        <taxon>Fabaceae</taxon>
        <taxon>Papilionoideae</taxon>
        <taxon>50 kb inversion clade</taxon>
        <taxon>genistoids sensu lato</taxon>
        <taxon>core genistoids</taxon>
        <taxon>Genisteae</taxon>
        <taxon>Lupinus</taxon>
    </lineage>
</organism>
<evidence type="ECO:0000313" key="11">
    <source>
        <dbReference type="EMBL" id="CAL0329259.1"/>
    </source>
</evidence>
<keyword evidence="7" id="KW-0804">Transcription</keyword>
<evidence type="ECO:0000256" key="7">
    <source>
        <dbReference type="ARBA" id="ARBA00023163"/>
    </source>
</evidence>
<dbReference type="Gene3D" id="3.30.160.60">
    <property type="entry name" value="Classic Zinc Finger"/>
    <property type="match status" value="1"/>
</dbReference>
<keyword evidence="6" id="KW-0805">Transcription regulation</keyword>
<dbReference type="GO" id="GO:0006355">
    <property type="term" value="P:regulation of DNA-templated transcription"/>
    <property type="evidence" value="ECO:0007669"/>
    <property type="project" value="TreeGrafter"/>
</dbReference>
<feature type="domain" description="B box-type" evidence="10">
    <location>
        <begin position="1"/>
        <end position="47"/>
    </location>
</feature>
<dbReference type="CDD" id="cd19821">
    <property type="entry name" value="Bbox1_BBX-like"/>
    <property type="match status" value="2"/>
</dbReference>
<dbReference type="FunFam" id="3.30.160.60:FF:000856">
    <property type="entry name" value="B-box zinc finger protein 21"/>
    <property type="match status" value="1"/>
</dbReference>
<keyword evidence="3" id="KW-0677">Repeat</keyword>
<dbReference type="InterPro" id="IPR049808">
    <property type="entry name" value="CONSTANS-like_Bbox1"/>
</dbReference>
<dbReference type="GO" id="GO:0008270">
    <property type="term" value="F:zinc ion binding"/>
    <property type="evidence" value="ECO:0007669"/>
    <property type="project" value="UniProtKB-KW"/>
</dbReference>
<evidence type="ECO:0000256" key="1">
    <source>
        <dbReference type="ARBA" id="ARBA00004123"/>
    </source>
</evidence>
<dbReference type="PANTHER" id="PTHR31832:SF84">
    <property type="entry name" value="TRANSCRIPTION FACTOR INTERACTOR AND REGULATOR ZNF-B FAMILY-RELATED"/>
    <property type="match status" value="1"/>
</dbReference>
<proteinExistence type="predicted"/>
<evidence type="ECO:0000256" key="4">
    <source>
        <dbReference type="ARBA" id="ARBA00022771"/>
    </source>
</evidence>
<keyword evidence="12" id="KW-1185">Reference proteome</keyword>
<dbReference type="InterPro" id="IPR000315">
    <property type="entry name" value="Znf_B-box"/>
</dbReference>
<dbReference type="AlphaFoldDB" id="A0AAV1Y6V8"/>
<evidence type="ECO:0000313" key="12">
    <source>
        <dbReference type="Proteomes" id="UP001497480"/>
    </source>
</evidence>
<dbReference type="GO" id="GO:0005634">
    <property type="term" value="C:nucleus"/>
    <property type="evidence" value="ECO:0007669"/>
    <property type="project" value="UniProtKB-SubCell"/>
</dbReference>
<accession>A0AAV1Y6V8</accession>
<dbReference type="Proteomes" id="UP001497480">
    <property type="component" value="Unassembled WGS sequence"/>
</dbReference>
<evidence type="ECO:0000256" key="6">
    <source>
        <dbReference type="ARBA" id="ARBA00023015"/>
    </source>
</evidence>
<dbReference type="EMBL" id="CAXHTB010000021">
    <property type="protein sequence ID" value="CAL0329259.1"/>
    <property type="molecule type" value="Genomic_DNA"/>
</dbReference>
<dbReference type="SMART" id="SM00336">
    <property type="entry name" value="BBOX"/>
    <property type="match status" value="2"/>
</dbReference>
<evidence type="ECO:0000259" key="10">
    <source>
        <dbReference type="PROSITE" id="PS50119"/>
    </source>
</evidence>
<feature type="domain" description="B box-type" evidence="10">
    <location>
        <begin position="53"/>
        <end position="100"/>
    </location>
</feature>
<dbReference type="GO" id="GO:0009640">
    <property type="term" value="P:photomorphogenesis"/>
    <property type="evidence" value="ECO:0007669"/>
    <property type="project" value="TreeGrafter"/>
</dbReference>
<dbReference type="Pfam" id="PF00643">
    <property type="entry name" value="zf-B_box"/>
    <property type="match status" value="2"/>
</dbReference>
<dbReference type="GO" id="GO:0000976">
    <property type="term" value="F:transcription cis-regulatory region binding"/>
    <property type="evidence" value="ECO:0007669"/>
    <property type="project" value="UniProtKB-ARBA"/>
</dbReference>
<evidence type="ECO:0000256" key="5">
    <source>
        <dbReference type="ARBA" id="ARBA00022833"/>
    </source>
</evidence>
<comment type="subcellular location">
    <subcellularLocation>
        <location evidence="1">Nucleus</location>
    </subcellularLocation>
</comment>
<evidence type="ECO:0000256" key="9">
    <source>
        <dbReference type="PROSITE-ProRule" id="PRU00024"/>
    </source>
</evidence>
<dbReference type="PANTHER" id="PTHR31832">
    <property type="entry name" value="B-BOX ZINC FINGER PROTEIN 22"/>
    <property type="match status" value="1"/>
</dbReference>
<keyword evidence="4 9" id="KW-0863">Zinc-finger</keyword>
<evidence type="ECO:0000256" key="2">
    <source>
        <dbReference type="ARBA" id="ARBA00022723"/>
    </source>
</evidence>